<accession>A0A7S9L3I9</accession>
<dbReference type="InterPro" id="IPR025272">
    <property type="entry name" value="SocA_Panacea"/>
</dbReference>
<dbReference type="Proteomes" id="UP000594759">
    <property type="component" value="Chromosome"/>
</dbReference>
<feature type="domain" description="Antitoxin SocA-like Panacea" evidence="1">
    <location>
        <begin position="31"/>
        <end position="144"/>
    </location>
</feature>
<evidence type="ECO:0000313" key="3">
    <source>
        <dbReference type="Proteomes" id="UP000594759"/>
    </source>
</evidence>
<name>A0A7S9L3I9_9SPHI</name>
<evidence type="ECO:0000313" key="2">
    <source>
        <dbReference type="EMBL" id="QPH41845.1"/>
    </source>
</evidence>
<proteinExistence type="predicted"/>
<dbReference type="AlphaFoldDB" id="A0A7S9L3I9"/>
<dbReference type="KEGG" id="pex:IZT61_10260"/>
<reference evidence="2 3" key="1">
    <citation type="submission" date="2020-11" db="EMBL/GenBank/DDBJ databases">
        <title>Pedobacter endophytica, an endophytic bacteria isolated form Carex pumila.</title>
        <authorList>
            <person name="Peng Y."/>
            <person name="Jiang L."/>
            <person name="Lee J."/>
        </authorList>
    </citation>
    <scope>NUCLEOTIDE SEQUENCE [LARGE SCALE GENOMIC DNA]</scope>
    <source>
        <strain evidence="2 3">JBR3-12</strain>
    </source>
</reference>
<organism evidence="2 3">
    <name type="scientific">Pedobacter endophyticus</name>
    <dbReference type="NCBI Taxonomy" id="2789740"/>
    <lineage>
        <taxon>Bacteria</taxon>
        <taxon>Pseudomonadati</taxon>
        <taxon>Bacteroidota</taxon>
        <taxon>Sphingobacteriia</taxon>
        <taxon>Sphingobacteriales</taxon>
        <taxon>Sphingobacteriaceae</taxon>
        <taxon>Pedobacter</taxon>
    </lineage>
</organism>
<gene>
    <name evidence="2" type="ORF">IZT61_10260</name>
</gene>
<sequence length="186" mass="20797">MQAFNVDKDKTLNAALFILNQLGEADYHKVFKILYFAEQQHLKNFGQPLTGDAYQAMPFGPVPSFLYDIFKAAENHQSPFSEAIELSKSFAVVRKDKIPYVSALVAADTDQLSETNVEAILKSIKENHHLSFKEITDKSHDTAWAKAEKAVDTEMSYLDIAASAAASEEMLAYILLNAENDNLNVY</sequence>
<keyword evidence="3" id="KW-1185">Reference proteome</keyword>
<dbReference type="Pfam" id="PF13274">
    <property type="entry name" value="SocA_Panacea"/>
    <property type="match status" value="1"/>
</dbReference>
<protein>
    <submittedName>
        <fullName evidence="2">SocA family protein</fullName>
    </submittedName>
</protein>
<dbReference type="EMBL" id="CP064939">
    <property type="protein sequence ID" value="QPH41845.1"/>
    <property type="molecule type" value="Genomic_DNA"/>
</dbReference>
<evidence type="ECO:0000259" key="1">
    <source>
        <dbReference type="Pfam" id="PF13274"/>
    </source>
</evidence>